<dbReference type="PANTHER" id="PTHR43141:SF4">
    <property type="entry name" value="CYTOCHROME BD2 SUBUNIT II"/>
    <property type="match status" value="1"/>
</dbReference>
<feature type="transmembrane region" description="Helical" evidence="7">
    <location>
        <begin position="12"/>
        <end position="36"/>
    </location>
</feature>
<dbReference type="OrthoDB" id="9776710at2"/>
<evidence type="ECO:0000256" key="2">
    <source>
        <dbReference type="ARBA" id="ARBA00007543"/>
    </source>
</evidence>
<dbReference type="AlphaFoldDB" id="H2J2F9"/>
<evidence type="ECO:0000256" key="4">
    <source>
        <dbReference type="ARBA" id="ARBA00022692"/>
    </source>
</evidence>
<reference evidence="8 9" key="1">
    <citation type="journal article" date="2012" name="J. Bacteriol.">
        <title>Complete Genome Sequence of Rahnella aquatilis CIP 78.65.</title>
        <authorList>
            <person name="Martinez R.J."/>
            <person name="Bruce D."/>
            <person name="Detter C."/>
            <person name="Goodwin L.A."/>
            <person name="Han J."/>
            <person name="Han C.S."/>
            <person name="Held B."/>
            <person name="Land M.L."/>
            <person name="Mikhailova N."/>
            <person name="Nolan M."/>
            <person name="Pennacchio L."/>
            <person name="Pitluck S."/>
            <person name="Tapia R."/>
            <person name="Woyke T."/>
            <person name="Sobecky P.A."/>
        </authorList>
    </citation>
    <scope>NUCLEOTIDE SEQUENCE [LARGE SCALE GENOMIC DNA]</scope>
    <source>
        <strain evidence="9">ATCC 33071 / DSM 4594 / JCM 1683 / NBRC 105701 / NCIMB 13365 / CIP 78.65</strain>
        <plasmid evidence="8">pRahaq202</plasmid>
    </source>
</reference>
<dbReference type="EMBL" id="CP003246">
    <property type="protein sequence ID" value="AEX54776.1"/>
    <property type="molecule type" value="Genomic_DNA"/>
</dbReference>
<dbReference type="InterPro" id="IPR003317">
    <property type="entry name" value="Cyt-d_oxidase_su2"/>
</dbReference>
<evidence type="ECO:0000256" key="7">
    <source>
        <dbReference type="SAM" id="Phobius"/>
    </source>
</evidence>
<keyword evidence="3" id="KW-1003">Cell membrane</keyword>
<evidence type="ECO:0000256" key="3">
    <source>
        <dbReference type="ARBA" id="ARBA00022475"/>
    </source>
</evidence>
<geneLocation type="plasmid" evidence="8 9">
    <name>pRahaq202</name>
</geneLocation>
<feature type="transmembrane region" description="Helical" evidence="7">
    <location>
        <begin position="57"/>
        <end position="75"/>
    </location>
</feature>
<protein>
    <submittedName>
        <fullName evidence="8">Cytochrome bd-type quinol oxidase, subunit 2</fullName>
    </submittedName>
</protein>
<comment type="similarity">
    <text evidence="2">Belongs to the cytochrome ubiquinol oxidase subunit 2 family.</text>
</comment>
<feature type="transmembrane region" description="Helical" evidence="7">
    <location>
        <begin position="120"/>
        <end position="139"/>
    </location>
</feature>
<dbReference type="GO" id="GO:0009055">
    <property type="term" value="F:electron transfer activity"/>
    <property type="evidence" value="ECO:0007669"/>
    <property type="project" value="TreeGrafter"/>
</dbReference>
<keyword evidence="4 7" id="KW-0812">Transmembrane</keyword>
<gene>
    <name evidence="8" type="ordered locus">Rahaq2_5074</name>
</gene>
<dbReference type="RefSeq" id="WP_014333885.1">
    <property type="nucleotide sequence ID" value="NC_016819.1"/>
</dbReference>
<accession>H2J2F9</accession>
<keyword evidence="5 7" id="KW-1133">Transmembrane helix</keyword>
<dbReference type="Proteomes" id="UP000009010">
    <property type="component" value="Plasmid pRahaq202"/>
</dbReference>
<organism evidence="8 9">
    <name type="scientific">Rahnella aquatilis (strain ATCC 33071 / DSM 4594 / JCM 1683 / NBRC 105701 / NCIMB 13365 / CIP 78.65)</name>
    <dbReference type="NCBI Taxonomy" id="745277"/>
    <lineage>
        <taxon>Bacteria</taxon>
        <taxon>Pseudomonadati</taxon>
        <taxon>Pseudomonadota</taxon>
        <taxon>Gammaproteobacteria</taxon>
        <taxon>Enterobacterales</taxon>
        <taxon>Yersiniaceae</taxon>
        <taxon>Rahnella</taxon>
    </lineage>
</organism>
<dbReference type="HOGENOM" id="CLU_049294_1_0_6"/>
<evidence type="ECO:0000256" key="6">
    <source>
        <dbReference type="ARBA" id="ARBA00023136"/>
    </source>
</evidence>
<sequence length="319" mass="35619">MEWLADLSAAVLLFSLLMYLMLDGTDLGAGMLLFFFEDEEQKRSIVKSMLPIWDANETWLVLLAGGLFALFPAAYALLFSALYIPVFVMLFCLILRAVALEYRETVSVETRRWLDKLLPVSSALAAYCQGACAGLIVSGRFSADAFSWLGLYPVLSGLGLIFVYLLLGCGWIRWRVGDGKVKGTLRFSRYFLLLNLGLFLVVQCINPAPWQHVWQLAWGKGLIILIILLWLFLLSALQKLSPFIQLALSLILLAAIVIQTAAGIYPELIPGRMNLHQAASGDITQMFILTGIAFVIPVTLIYHSWAFWVFRGKIKSEGK</sequence>
<evidence type="ECO:0000313" key="9">
    <source>
        <dbReference type="Proteomes" id="UP000009010"/>
    </source>
</evidence>
<feature type="transmembrane region" description="Helical" evidence="7">
    <location>
        <begin position="216"/>
        <end position="234"/>
    </location>
</feature>
<feature type="transmembrane region" description="Helical" evidence="7">
    <location>
        <begin position="81"/>
        <end position="99"/>
    </location>
</feature>
<dbReference type="GO" id="GO:0019646">
    <property type="term" value="P:aerobic electron transport chain"/>
    <property type="evidence" value="ECO:0007669"/>
    <property type="project" value="TreeGrafter"/>
</dbReference>
<dbReference type="Pfam" id="PF02322">
    <property type="entry name" value="Cyt_bd_oxida_II"/>
    <property type="match status" value="1"/>
</dbReference>
<dbReference type="PATRIC" id="fig|745277.3.peg.4844"/>
<dbReference type="GO" id="GO:0070069">
    <property type="term" value="C:cytochrome complex"/>
    <property type="evidence" value="ECO:0007669"/>
    <property type="project" value="TreeGrafter"/>
</dbReference>
<feature type="transmembrane region" description="Helical" evidence="7">
    <location>
        <begin position="145"/>
        <end position="169"/>
    </location>
</feature>
<evidence type="ECO:0000256" key="5">
    <source>
        <dbReference type="ARBA" id="ARBA00022989"/>
    </source>
</evidence>
<evidence type="ECO:0000256" key="1">
    <source>
        <dbReference type="ARBA" id="ARBA00004651"/>
    </source>
</evidence>
<reference evidence="9" key="2">
    <citation type="submission" date="2012-01" db="EMBL/GenBank/DDBJ databases">
        <title>Complete sequence of plasmid 2 of Rahnella aquatilis CIP 78.65.</title>
        <authorList>
            <person name="Lucas S."/>
            <person name="Han J."/>
            <person name="Lapidus A."/>
            <person name="Cheng J.-F."/>
            <person name="Goodwin L."/>
            <person name="Pitluck S."/>
            <person name="Peters L."/>
            <person name="Ovchinnikova G."/>
            <person name="Held B."/>
            <person name="Detter J.C."/>
            <person name="Han C."/>
            <person name="Tapia R."/>
            <person name="Land M."/>
            <person name="Hauser L."/>
            <person name="Kyrpides N."/>
            <person name="Ivanova N."/>
            <person name="Pagani I."/>
            <person name="Sobecky P."/>
            <person name="Martinez R."/>
            <person name="Woyke T."/>
        </authorList>
    </citation>
    <scope>NUCLEOTIDE SEQUENCE [LARGE SCALE GENOMIC DNA]</scope>
    <source>
        <strain evidence="9">ATCC 33071 / DSM 4594 / JCM 1683 / NBRC 105701 / NCIMB 13365 / CIP 78.65</strain>
        <plasmid evidence="9">pRahaq202</plasmid>
    </source>
</reference>
<keyword evidence="6 7" id="KW-0472">Membrane</keyword>
<keyword evidence="9" id="KW-1185">Reference proteome</keyword>
<dbReference type="KEGG" id="raq:Rahaq2_5074"/>
<feature type="transmembrane region" description="Helical" evidence="7">
    <location>
        <begin position="246"/>
        <end position="266"/>
    </location>
</feature>
<dbReference type="PANTHER" id="PTHR43141">
    <property type="entry name" value="CYTOCHROME BD2 SUBUNIT II"/>
    <property type="match status" value="1"/>
</dbReference>
<feature type="transmembrane region" description="Helical" evidence="7">
    <location>
        <begin position="286"/>
        <end position="310"/>
    </location>
</feature>
<name>H2J2F9_RAHAC</name>
<keyword evidence="8" id="KW-0614">Plasmid</keyword>
<dbReference type="eggNOG" id="COG1294">
    <property type="taxonomic scope" value="Bacteria"/>
</dbReference>
<proteinExistence type="inferred from homology"/>
<dbReference type="GO" id="GO:0005886">
    <property type="term" value="C:plasma membrane"/>
    <property type="evidence" value="ECO:0007669"/>
    <property type="project" value="UniProtKB-SubCell"/>
</dbReference>
<feature type="transmembrane region" description="Helical" evidence="7">
    <location>
        <begin position="190"/>
        <end position="210"/>
    </location>
</feature>
<dbReference type="GO" id="GO:0016682">
    <property type="term" value="F:oxidoreductase activity, acting on diphenols and related substances as donors, oxygen as acceptor"/>
    <property type="evidence" value="ECO:0007669"/>
    <property type="project" value="TreeGrafter"/>
</dbReference>
<evidence type="ECO:0000313" key="8">
    <source>
        <dbReference type="EMBL" id="AEX54776.1"/>
    </source>
</evidence>
<comment type="subcellular location">
    <subcellularLocation>
        <location evidence="1">Cell membrane</location>
        <topology evidence="1">Multi-pass membrane protein</topology>
    </subcellularLocation>
</comment>